<feature type="transmembrane region" description="Helical" evidence="1">
    <location>
        <begin position="79"/>
        <end position="97"/>
    </location>
</feature>
<feature type="transmembrane region" description="Helical" evidence="1">
    <location>
        <begin position="38"/>
        <end position="58"/>
    </location>
</feature>
<reference evidence="3 4" key="1">
    <citation type="submission" date="2024-05" db="EMBL/GenBank/DDBJ databases">
        <title>Roseateles sp. 2.12 16S ribosomal RNA gene Genome sequencing and assembly.</title>
        <authorList>
            <person name="Woo H."/>
        </authorList>
    </citation>
    <scope>NUCLEOTIDE SEQUENCE [LARGE SCALE GENOMIC DNA]</scope>
    <source>
        <strain evidence="3 4">2.12</strain>
    </source>
</reference>
<sequence>MSPAFSIYLDVLRLAAALLVFVHHASYARYHGTALQGLAGYGHEAVVVFFVLSGYVIAYSRDHKDLDWRHYAVQRLSRLWSVALPAIVLTTVLDAGGRSLLPALYEPVPGGWGRVLASVCFVNEFWIEGWAAGSNVPLWSLSYEAGYYLLFGVLSFAGPRWRWPLALLCGLLVGPRVLLLLPAWWMGVWIHRSPRVHAMEASRGALVAAGGLAWALVLVLGKVGNRFITWRLLELLPQPAVQLLGASDAFISDNLIALGVAAHVAGMSAWLRGRHLPAWQGHWVPLLSRATFPIYLFHYPLLQFFSALAAVWPPLALGGVTVLSLALSAAFTGPCEQLRQVLRRGLARLLRA</sequence>
<feature type="transmembrane region" description="Helical" evidence="1">
    <location>
        <begin position="206"/>
        <end position="229"/>
    </location>
</feature>
<dbReference type="EC" id="2.3.-.-" evidence="3"/>
<keyword evidence="1" id="KW-0812">Transmembrane</keyword>
<feature type="domain" description="Acyltransferase 3" evidence="2">
    <location>
        <begin position="7"/>
        <end position="332"/>
    </location>
</feature>
<dbReference type="Proteomes" id="UP001462640">
    <property type="component" value="Unassembled WGS sequence"/>
</dbReference>
<keyword evidence="1" id="KW-1133">Transmembrane helix</keyword>
<evidence type="ECO:0000259" key="2">
    <source>
        <dbReference type="Pfam" id="PF01757"/>
    </source>
</evidence>
<dbReference type="RefSeq" id="WP_347611575.1">
    <property type="nucleotide sequence ID" value="NZ_JBDPZC010000008.1"/>
</dbReference>
<dbReference type="GO" id="GO:0016746">
    <property type="term" value="F:acyltransferase activity"/>
    <property type="evidence" value="ECO:0007669"/>
    <property type="project" value="UniProtKB-KW"/>
</dbReference>
<dbReference type="PANTHER" id="PTHR23028">
    <property type="entry name" value="ACETYLTRANSFERASE"/>
    <property type="match status" value="1"/>
</dbReference>
<accession>A0ABV0GHA2</accession>
<dbReference type="InterPro" id="IPR050879">
    <property type="entry name" value="Acyltransferase_3"/>
</dbReference>
<feature type="transmembrane region" description="Helical" evidence="1">
    <location>
        <begin position="7"/>
        <end position="26"/>
    </location>
</feature>
<keyword evidence="3" id="KW-0012">Acyltransferase</keyword>
<comment type="caution">
    <text evidence="3">The sequence shown here is derived from an EMBL/GenBank/DDBJ whole genome shotgun (WGS) entry which is preliminary data.</text>
</comment>
<proteinExistence type="predicted"/>
<dbReference type="InterPro" id="IPR002656">
    <property type="entry name" value="Acyl_transf_3_dom"/>
</dbReference>
<gene>
    <name evidence="3" type="ORF">ABDJ40_17080</name>
</gene>
<keyword evidence="1" id="KW-0472">Membrane</keyword>
<evidence type="ECO:0000313" key="4">
    <source>
        <dbReference type="Proteomes" id="UP001462640"/>
    </source>
</evidence>
<keyword evidence="4" id="KW-1185">Reference proteome</keyword>
<dbReference type="Pfam" id="PF01757">
    <property type="entry name" value="Acyl_transf_3"/>
    <property type="match status" value="1"/>
</dbReference>
<organism evidence="3 4">
    <name type="scientific">Roseateles flavus</name>
    <dbReference type="NCBI Taxonomy" id="3149041"/>
    <lineage>
        <taxon>Bacteria</taxon>
        <taxon>Pseudomonadati</taxon>
        <taxon>Pseudomonadota</taxon>
        <taxon>Betaproteobacteria</taxon>
        <taxon>Burkholderiales</taxon>
        <taxon>Sphaerotilaceae</taxon>
        <taxon>Roseateles</taxon>
    </lineage>
</organism>
<dbReference type="EMBL" id="JBDPZC010000008">
    <property type="protein sequence ID" value="MEO3714483.1"/>
    <property type="molecule type" value="Genomic_DNA"/>
</dbReference>
<protein>
    <submittedName>
        <fullName evidence="3">Acyltransferase</fullName>
        <ecNumber evidence="3">2.3.-.-</ecNumber>
    </submittedName>
</protein>
<keyword evidence="3" id="KW-0808">Transferase</keyword>
<evidence type="ECO:0000313" key="3">
    <source>
        <dbReference type="EMBL" id="MEO3714483.1"/>
    </source>
</evidence>
<name>A0ABV0GHA2_9BURK</name>
<feature type="transmembrane region" description="Helical" evidence="1">
    <location>
        <begin position="138"/>
        <end position="157"/>
    </location>
</feature>
<feature type="transmembrane region" description="Helical" evidence="1">
    <location>
        <begin position="163"/>
        <end position="185"/>
    </location>
</feature>
<dbReference type="PANTHER" id="PTHR23028:SF53">
    <property type="entry name" value="ACYL_TRANSF_3 DOMAIN-CONTAINING PROTEIN"/>
    <property type="match status" value="1"/>
</dbReference>
<evidence type="ECO:0000256" key="1">
    <source>
        <dbReference type="SAM" id="Phobius"/>
    </source>
</evidence>